<keyword evidence="2" id="KW-1185">Reference proteome</keyword>
<gene>
    <name evidence="1" type="ORF">GDO81_023572</name>
</gene>
<dbReference type="AlphaFoldDB" id="A0AAV6YLV5"/>
<evidence type="ECO:0000313" key="1">
    <source>
        <dbReference type="EMBL" id="KAG8537916.1"/>
    </source>
</evidence>
<protein>
    <recommendedName>
        <fullName evidence="3">Maturase K</fullName>
    </recommendedName>
</protein>
<comment type="caution">
    <text evidence="1">The sequence shown here is derived from an EMBL/GenBank/DDBJ whole genome shotgun (WGS) entry which is preliminary data.</text>
</comment>
<sequence length="79" mass="9699">MRSGDELFGILFSFEKIIQLGSEEEIIFFGIEELHLIMERSEETIFLEFWRTSYNYGMNRKRNNDFYILRVIHELWPLF</sequence>
<evidence type="ECO:0008006" key="3">
    <source>
        <dbReference type="Google" id="ProtNLM"/>
    </source>
</evidence>
<dbReference type="EMBL" id="WNYA01025413">
    <property type="protein sequence ID" value="KAG8537916.1"/>
    <property type="molecule type" value="Genomic_DNA"/>
</dbReference>
<name>A0AAV6YLV5_ENGPU</name>
<organism evidence="1 2">
    <name type="scientific">Engystomops pustulosus</name>
    <name type="common">Tungara frog</name>
    <name type="synonym">Physalaemus pustulosus</name>
    <dbReference type="NCBI Taxonomy" id="76066"/>
    <lineage>
        <taxon>Eukaryota</taxon>
        <taxon>Metazoa</taxon>
        <taxon>Chordata</taxon>
        <taxon>Craniata</taxon>
        <taxon>Vertebrata</taxon>
        <taxon>Euteleostomi</taxon>
        <taxon>Amphibia</taxon>
        <taxon>Batrachia</taxon>
        <taxon>Anura</taxon>
        <taxon>Neobatrachia</taxon>
        <taxon>Hyloidea</taxon>
        <taxon>Leptodactylidae</taxon>
        <taxon>Leiuperinae</taxon>
        <taxon>Engystomops</taxon>
    </lineage>
</organism>
<dbReference type="Proteomes" id="UP000824782">
    <property type="component" value="Unassembled WGS sequence"/>
</dbReference>
<reference evidence="1" key="1">
    <citation type="thesis" date="2020" institute="ProQuest LLC" country="789 East Eisenhower Parkway, Ann Arbor, MI, USA">
        <title>Comparative Genomics and Chromosome Evolution.</title>
        <authorList>
            <person name="Mudd A.B."/>
        </authorList>
    </citation>
    <scope>NUCLEOTIDE SEQUENCE</scope>
    <source>
        <strain evidence="1">237g6f4</strain>
        <tissue evidence="1">Blood</tissue>
    </source>
</reference>
<accession>A0AAV6YLV5</accession>
<evidence type="ECO:0000313" key="2">
    <source>
        <dbReference type="Proteomes" id="UP000824782"/>
    </source>
</evidence>
<proteinExistence type="predicted"/>